<evidence type="ECO:0000256" key="1">
    <source>
        <dbReference type="SAM" id="MobiDB-lite"/>
    </source>
</evidence>
<feature type="region of interest" description="Disordered" evidence="1">
    <location>
        <begin position="201"/>
        <end position="225"/>
    </location>
</feature>
<reference evidence="3 4" key="1">
    <citation type="submission" date="2019-06" db="EMBL/GenBank/DDBJ databases">
        <title>Draft genomes of female and male turbot (Scophthalmus maximus).</title>
        <authorList>
            <person name="Xu H."/>
            <person name="Xu X.-W."/>
            <person name="Shao C."/>
            <person name="Chen S."/>
        </authorList>
    </citation>
    <scope>NUCLEOTIDE SEQUENCE [LARGE SCALE GENOMIC DNA]</scope>
    <source>
        <strain evidence="3">Ysfricsl-2016a</strain>
        <tissue evidence="3">Blood</tissue>
    </source>
</reference>
<comment type="caution">
    <text evidence="3">The sequence shown here is derived from an EMBL/GenBank/DDBJ whole genome shotgun (WGS) entry which is preliminary data.</text>
</comment>
<dbReference type="InterPro" id="IPR025974">
    <property type="entry name" value="Mif2/CENP-C_cupin"/>
</dbReference>
<protein>
    <recommendedName>
        <fullName evidence="2">Mif2/CENP-C cupin domain-containing protein</fullName>
    </recommendedName>
</protein>
<feature type="compositionally biased region" description="Basic and acidic residues" evidence="1">
    <location>
        <begin position="400"/>
        <end position="429"/>
    </location>
</feature>
<feature type="compositionally biased region" description="Basic and acidic residues" evidence="1">
    <location>
        <begin position="304"/>
        <end position="326"/>
    </location>
</feature>
<accession>A0A6A4S126</accession>
<feature type="compositionally biased region" description="Polar residues" evidence="1">
    <location>
        <begin position="639"/>
        <end position="650"/>
    </location>
</feature>
<organism evidence="3 4">
    <name type="scientific">Scophthalmus maximus</name>
    <name type="common">Turbot</name>
    <name type="synonym">Psetta maxima</name>
    <dbReference type="NCBI Taxonomy" id="52904"/>
    <lineage>
        <taxon>Eukaryota</taxon>
        <taxon>Metazoa</taxon>
        <taxon>Chordata</taxon>
        <taxon>Craniata</taxon>
        <taxon>Vertebrata</taxon>
        <taxon>Euteleostomi</taxon>
        <taxon>Actinopterygii</taxon>
        <taxon>Neopterygii</taxon>
        <taxon>Teleostei</taxon>
        <taxon>Neoteleostei</taxon>
        <taxon>Acanthomorphata</taxon>
        <taxon>Carangaria</taxon>
        <taxon>Pleuronectiformes</taxon>
        <taxon>Pleuronectoidei</taxon>
        <taxon>Scophthalmidae</taxon>
        <taxon>Scophthalmus</taxon>
    </lineage>
</organism>
<evidence type="ECO:0000313" key="4">
    <source>
        <dbReference type="Proteomes" id="UP000438429"/>
    </source>
</evidence>
<feature type="compositionally biased region" description="Polar residues" evidence="1">
    <location>
        <begin position="836"/>
        <end position="852"/>
    </location>
</feature>
<proteinExistence type="predicted"/>
<dbReference type="EMBL" id="VEVO01000017">
    <property type="protein sequence ID" value="KAF0028073.1"/>
    <property type="molecule type" value="Genomic_DNA"/>
</dbReference>
<name>A0A6A4S126_SCOMX</name>
<dbReference type="Gene3D" id="2.60.120.10">
    <property type="entry name" value="Jelly Rolls"/>
    <property type="match status" value="1"/>
</dbReference>
<feature type="compositionally biased region" description="Acidic residues" evidence="1">
    <location>
        <begin position="617"/>
        <end position="633"/>
    </location>
</feature>
<sequence length="1048" mass="116589">METKYPTLLLDCMTVYDAVFKVLKRSVDSTFMVIEDALSLSMCFCFVCYKPGPSLNTLQFPFSVGHVVTDKSLLTFSTHAVCSQRRPKRKLCYLTNKESVSKQWAGTATLGDVDRMFDDLDSSSLSDVVLASSPQPRRSRGDKEASLVPQKGDPAEKHSQCQKGPEGNVPITVTRSTSPKLEIDSDVLFKMDGPVKTSSPIEAKEGVVDGGGLEEEDNERIPIVSPILFDCEEDGNKEAKTRLPNVQEPQCNGHKKSLTPVKVAVPPPEPEDDFRILEDDAPLWFTIPSKTATGRRQRQSRSSSTDKESSTDKGTKDSPEEAKAELAIEPVDQTQEKTKKKNGRVKKNEVTRPENDKEELTSPEDLPAGDTVEQEKPNKKKRELKKIPSKECDKAEEEPKETARKETVEEKNAEKMETKVQKSSKDGRGNAKMSRTKPPKRTRKVTRGPEDVKEMVCDEAVKEPSEDQNNEKQAEDWGSNSDKEIMNLHARTANDSAHGKARKDSLPAESPISGRRKRKPTGQWWLCSPETTEETNNWPTHNRSKQHDAEPGAAEPSPVKKKKDSPLKKRDRRRPAPSSSQTTTQAKEKKTQRNKKRPARGDAHNKTKAAEEVPNTSEEEQQQQDVPDQDPDPEWASPFVSTHTDHSLSSGDRVIQKVYHRTSNEKLSNTPAPVRPERPPEPLTAVDPEKRTRITPRSWWTVNDMSKEEQSISSLPQLPRLKEPKSGEKTNKRSKTKPSRSPGLRTPKNGNVTARLKPLGGAHVLLQKLKPMCTPKTVKRSLATFKDIFMSASETPTTVSGRNASQRNTLSVAACTAEEAPATYPVTQGRAEEDGNNVNAGEFRSTQNSPPNQDVLRDDRCHPENTLEDLMSGPSSWSTEPNQHETSDNLILPPSSVPAAHSLPDFCPPPLRPLILQPKDKSNLTEWFKSLWSSTGNKGSEITPDHFDWFFYQGRALGVLVDLNCGSFCNGKILLGSKSKKPLWVDHFATTVFNLLTSSVKVTVNGKKTLFDPGQSFMVQCGRAYSIENVTAQPAVLYFTRLLAESSD</sequence>
<feature type="compositionally biased region" description="Basic and acidic residues" evidence="1">
    <location>
        <begin position="599"/>
        <end position="611"/>
    </location>
</feature>
<feature type="compositionally biased region" description="Basic residues" evidence="1">
    <location>
        <begin position="559"/>
        <end position="575"/>
    </location>
</feature>
<evidence type="ECO:0000259" key="2">
    <source>
        <dbReference type="Pfam" id="PF11699"/>
    </source>
</evidence>
<feature type="compositionally biased region" description="Basic residues" evidence="1">
    <location>
        <begin position="434"/>
        <end position="446"/>
    </location>
</feature>
<evidence type="ECO:0000313" key="3">
    <source>
        <dbReference type="EMBL" id="KAF0028073.1"/>
    </source>
</evidence>
<feature type="region of interest" description="Disordered" evidence="1">
    <location>
        <begin position="825"/>
        <end position="895"/>
    </location>
</feature>
<dbReference type="Proteomes" id="UP000438429">
    <property type="component" value="Unassembled WGS sequence"/>
</dbReference>
<dbReference type="Pfam" id="PF11699">
    <property type="entry name" value="CENP-C_C"/>
    <property type="match status" value="1"/>
</dbReference>
<feature type="compositionally biased region" description="Basic and acidic residues" evidence="1">
    <location>
        <begin position="447"/>
        <end position="486"/>
    </location>
</feature>
<feature type="region of interest" description="Disordered" evidence="1">
    <location>
        <begin position="242"/>
        <end position="755"/>
    </location>
</feature>
<feature type="compositionally biased region" description="Basic and acidic residues" evidence="1">
    <location>
        <begin position="855"/>
        <end position="865"/>
    </location>
</feature>
<feature type="region of interest" description="Disordered" evidence="1">
    <location>
        <begin position="128"/>
        <end position="177"/>
    </location>
</feature>
<feature type="domain" description="Mif2/CENP-C cupin" evidence="2">
    <location>
        <begin position="965"/>
        <end position="1040"/>
    </location>
</feature>
<dbReference type="AlphaFoldDB" id="A0A6A4S126"/>
<gene>
    <name evidence="3" type="ORF">F2P81_019160</name>
</gene>
<feature type="compositionally biased region" description="Basic and acidic residues" evidence="1">
    <location>
        <begin position="346"/>
        <end position="360"/>
    </location>
</feature>
<feature type="compositionally biased region" description="Basic and acidic residues" evidence="1">
    <location>
        <begin position="720"/>
        <end position="731"/>
    </location>
</feature>
<dbReference type="InterPro" id="IPR014710">
    <property type="entry name" value="RmlC-like_jellyroll"/>
</dbReference>